<feature type="compositionally biased region" description="Low complexity" evidence="2">
    <location>
        <begin position="277"/>
        <end position="288"/>
    </location>
</feature>
<dbReference type="InterPro" id="IPR033120">
    <property type="entry name" value="HOTDOG_ACOT"/>
</dbReference>
<dbReference type="InterPro" id="IPR006683">
    <property type="entry name" value="Thioestr_dom"/>
</dbReference>
<dbReference type="PROSITE" id="PS51770">
    <property type="entry name" value="HOTDOG_ACOT"/>
    <property type="match status" value="1"/>
</dbReference>
<evidence type="ECO:0000256" key="1">
    <source>
        <dbReference type="ARBA" id="ARBA00022801"/>
    </source>
</evidence>
<evidence type="ECO:0000313" key="5">
    <source>
        <dbReference type="Proteomes" id="UP001255856"/>
    </source>
</evidence>
<dbReference type="AlphaFoldDB" id="A0AAD9IK25"/>
<dbReference type="PANTHER" id="PTHR11049">
    <property type="entry name" value="ACYL COENZYME A THIOESTER HYDROLASE"/>
    <property type="match status" value="1"/>
</dbReference>
<gene>
    <name evidence="4" type="ORF">QBZ16_002276</name>
</gene>
<dbReference type="SUPFAM" id="SSF54637">
    <property type="entry name" value="Thioesterase/thiol ester dehydrase-isomerase"/>
    <property type="match status" value="1"/>
</dbReference>
<dbReference type="InterPro" id="IPR040170">
    <property type="entry name" value="Cytosol_ACT"/>
</dbReference>
<comment type="caution">
    <text evidence="4">The sequence shown here is derived from an EMBL/GenBank/DDBJ whole genome shotgun (WGS) entry which is preliminary data.</text>
</comment>
<dbReference type="GO" id="GO:0006637">
    <property type="term" value="P:acyl-CoA metabolic process"/>
    <property type="evidence" value="ECO:0007669"/>
    <property type="project" value="TreeGrafter"/>
</dbReference>
<evidence type="ECO:0000313" key="4">
    <source>
        <dbReference type="EMBL" id="KAK2079881.1"/>
    </source>
</evidence>
<dbReference type="GO" id="GO:0005737">
    <property type="term" value="C:cytoplasm"/>
    <property type="evidence" value="ECO:0007669"/>
    <property type="project" value="TreeGrafter"/>
</dbReference>
<organism evidence="4 5">
    <name type="scientific">Prototheca wickerhamii</name>
    <dbReference type="NCBI Taxonomy" id="3111"/>
    <lineage>
        <taxon>Eukaryota</taxon>
        <taxon>Viridiplantae</taxon>
        <taxon>Chlorophyta</taxon>
        <taxon>core chlorophytes</taxon>
        <taxon>Trebouxiophyceae</taxon>
        <taxon>Chlorellales</taxon>
        <taxon>Chlorellaceae</taxon>
        <taxon>Prototheca</taxon>
    </lineage>
</organism>
<feature type="domain" description="HotDog ACOT-type" evidence="3">
    <location>
        <begin position="107"/>
        <end position="219"/>
    </location>
</feature>
<sequence length="351" mass="38104">MVDVTLEFSGGLDLLFDNQKELKVKVPPTEDGKLPALLAKLDGLSARVAELEQRASQPSNGMDFLQRHEGLSLRRPTSHPSMSSLQQAALPRNASYTNLSHVEVPMPATRVVMTQVVSPADTTGSGICSGGTVLSWIDVAAGLAAKTLARAPVVTASLDAVHFLRPCKLQSIVTIAAMVNRVFASSMEVGVQVEEEDVATGARHHCCSAYLTFVALSRRVNAPREGPPPPKKLPPKVVPTDDYYRDIFEEAAARARRAPARPPAPEERPGRGRGRGRLPPAAHRAPALGRRHAGAAAGHRERPRRGRRGRRRQRAAPARRRRRHPGAARPRPRAGRDRAPRGAARRARART</sequence>
<name>A0AAD9IK25_PROWI</name>
<reference evidence="4" key="1">
    <citation type="submission" date="2021-01" db="EMBL/GenBank/DDBJ databases">
        <authorList>
            <person name="Eckstrom K.M.E."/>
        </authorList>
    </citation>
    <scope>NUCLEOTIDE SEQUENCE</scope>
    <source>
        <strain evidence="4">UVCC 0001</strain>
    </source>
</reference>
<dbReference type="GO" id="GO:0052816">
    <property type="term" value="F:long-chain fatty acyl-CoA hydrolase activity"/>
    <property type="evidence" value="ECO:0007669"/>
    <property type="project" value="TreeGrafter"/>
</dbReference>
<dbReference type="Proteomes" id="UP001255856">
    <property type="component" value="Unassembled WGS sequence"/>
</dbReference>
<accession>A0AAD9IK25</accession>
<proteinExistence type="predicted"/>
<dbReference type="InterPro" id="IPR029069">
    <property type="entry name" value="HotDog_dom_sf"/>
</dbReference>
<keyword evidence="5" id="KW-1185">Reference proteome</keyword>
<evidence type="ECO:0000259" key="3">
    <source>
        <dbReference type="PROSITE" id="PS51770"/>
    </source>
</evidence>
<dbReference type="CDD" id="cd03442">
    <property type="entry name" value="BFIT_BACH"/>
    <property type="match status" value="1"/>
</dbReference>
<dbReference type="Pfam" id="PF03061">
    <property type="entry name" value="4HBT"/>
    <property type="match status" value="1"/>
</dbReference>
<feature type="region of interest" description="Disordered" evidence="2">
    <location>
        <begin position="253"/>
        <end position="351"/>
    </location>
</feature>
<feature type="compositionally biased region" description="Basic residues" evidence="2">
    <location>
        <begin position="301"/>
        <end position="333"/>
    </location>
</feature>
<keyword evidence="1" id="KW-0378">Hydrolase</keyword>
<dbReference type="EMBL" id="JASFZW010000002">
    <property type="protein sequence ID" value="KAK2079881.1"/>
    <property type="molecule type" value="Genomic_DNA"/>
</dbReference>
<protein>
    <recommendedName>
        <fullName evidence="3">HotDog ACOT-type domain-containing protein</fullName>
    </recommendedName>
</protein>
<dbReference type="Gene3D" id="3.10.129.10">
    <property type="entry name" value="Hotdog Thioesterase"/>
    <property type="match status" value="1"/>
</dbReference>
<evidence type="ECO:0000256" key="2">
    <source>
        <dbReference type="SAM" id="MobiDB-lite"/>
    </source>
</evidence>